<keyword evidence="1" id="KW-0812">Transmembrane</keyword>
<evidence type="ECO:0000313" key="3">
    <source>
        <dbReference type="Proteomes" id="UP000250192"/>
    </source>
</evidence>
<evidence type="ECO:0000256" key="1">
    <source>
        <dbReference type="SAM" id="Phobius"/>
    </source>
</evidence>
<dbReference type="EMBL" id="UAPR01000004">
    <property type="protein sequence ID" value="SPT55843.1"/>
    <property type="molecule type" value="Genomic_DNA"/>
</dbReference>
<keyword evidence="1" id="KW-0472">Membrane</keyword>
<proteinExistence type="predicted"/>
<name>A0A2X0U125_9ACTO</name>
<keyword evidence="3" id="KW-1185">Reference proteome</keyword>
<gene>
    <name evidence="2" type="ORF">NCTC9935_01353</name>
</gene>
<organism evidence="2 3">
    <name type="scientific">Schaalia odontolytica</name>
    <dbReference type="NCBI Taxonomy" id="1660"/>
    <lineage>
        <taxon>Bacteria</taxon>
        <taxon>Bacillati</taxon>
        <taxon>Actinomycetota</taxon>
        <taxon>Actinomycetes</taxon>
        <taxon>Actinomycetales</taxon>
        <taxon>Actinomycetaceae</taxon>
        <taxon>Schaalia</taxon>
    </lineage>
</organism>
<reference evidence="2 3" key="1">
    <citation type="submission" date="2018-06" db="EMBL/GenBank/DDBJ databases">
        <authorList>
            <consortium name="Pathogen Informatics"/>
            <person name="Doyle S."/>
        </authorList>
    </citation>
    <scope>NUCLEOTIDE SEQUENCE [LARGE SCALE GENOMIC DNA]</scope>
    <source>
        <strain evidence="2 3">NCTC9935</strain>
    </source>
</reference>
<dbReference type="AlphaFoldDB" id="A0A2X0U125"/>
<protein>
    <submittedName>
        <fullName evidence="2">Uncharacterized protein</fullName>
    </submittedName>
</protein>
<accession>A0A2X0U125</accession>
<dbReference type="Proteomes" id="UP000250192">
    <property type="component" value="Unassembled WGS sequence"/>
</dbReference>
<evidence type="ECO:0000313" key="2">
    <source>
        <dbReference type="EMBL" id="SPT55843.1"/>
    </source>
</evidence>
<sequence>MTKGHRPSRVRRLGLDGKQKAQIAVAVVTTLPQLIWAIAFLLSALIGR</sequence>
<feature type="transmembrane region" description="Helical" evidence="1">
    <location>
        <begin position="21"/>
        <end position="46"/>
    </location>
</feature>
<keyword evidence="1" id="KW-1133">Transmembrane helix</keyword>